<evidence type="ECO:0000313" key="2">
    <source>
        <dbReference type="EMBL" id="MDZ5460527.1"/>
    </source>
</evidence>
<organism evidence="2 3">
    <name type="scientific">Azohydromonas lata</name>
    <dbReference type="NCBI Taxonomy" id="45677"/>
    <lineage>
        <taxon>Bacteria</taxon>
        <taxon>Pseudomonadati</taxon>
        <taxon>Pseudomonadota</taxon>
        <taxon>Betaproteobacteria</taxon>
        <taxon>Burkholderiales</taxon>
        <taxon>Sphaerotilaceae</taxon>
        <taxon>Azohydromonas</taxon>
    </lineage>
</organism>
<dbReference type="EMBL" id="JAXOJX010000072">
    <property type="protein sequence ID" value="MDZ5460527.1"/>
    <property type="molecule type" value="Genomic_DNA"/>
</dbReference>
<dbReference type="SUPFAM" id="SSF52096">
    <property type="entry name" value="ClpP/crotonase"/>
    <property type="match status" value="1"/>
</dbReference>
<dbReference type="Gene3D" id="3.90.226.10">
    <property type="entry name" value="2-enoyl-CoA Hydratase, Chain A, domain 1"/>
    <property type="match status" value="1"/>
</dbReference>
<dbReference type="Pfam" id="PF00378">
    <property type="entry name" value="ECH_1"/>
    <property type="match status" value="1"/>
</dbReference>
<name>A0ABU5INQ6_9BURK</name>
<dbReference type="InterPro" id="IPR014748">
    <property type="entry name" value="Enoyl-CoA_hydra_C"/>
</dbReference>
<gene>
    <name evidence="2" type="ORF">SM757_28495</name>
</gene>
<dbReference type="Proteomes" id="UP001293718">
    <property type="component" value="Unassembled WGS sequence"/>
</dbReference>
<sequence>MSNTQLLFGRSGPIATLTLNRPHAGNAIDLSLARELLTAAIACDEDEGIRCVVLTGAGRYFCTGGDVGGFATAGDATPSLLKELTAYVHMAVARLARMGKPLVTAVNGPAAGAGIGLAALGDLALAARSAHFTLAYTAIGLSPDGGASWLLPRLIGLRRAQELIFTNSKVDADAAADMGLVTRAVDDAALVQETVELARKLAAGATAALGFSRRLLLCSFDNALETHMEAEARAIADASRTAQGREGIAAFIEKRKPDFWRMDGMPDEDPNEDTAV</sequence>
<evidence type="ECO:0000313" key="3">
    <source>
        <dbReference type="Proteomes" id="UP001293718"/>
    </source>
</evidence>
<accession>A0ABU5INQ6</accession>
<dbReference type="InterPro" id="IPR001753">
    <property type="entry name" value="Enoyl-CoA_hydra/iso"/>
</dbReference>
<reference evidence="2 3" key="1">
    <citation type="submission" date="2023-11" db="EMBL/GenBank/DDBJ databases">
        <title>Draft genome of Azohydromonas lata strain H1 (DSM1123), a polyhydroxyalkanoate producer.</title>
        <authorList>
            <person name="Traversa D."/>
            <person name="D'Addabbo P."/>
            <person name="Pazzani C."/>
            <person name="Manzari C."/>
            <person name="Chiara M."/>
            <person name="Scrascia M."/>
        </authorList>
    </citation>
    <scope>NUCLEOTIDE SEQUENCE [LARGE SCALE GENOMIC DNA]</scope>
    <source>
        <strain evidence="2 3">H1</strain>
    </source>
</reference>
<dbReference type="PANTHER" id="PTHR43459">
    <property type="entry name" value="ENOYL-COA HYDRATASE"/>
    <property type="match status" value="1"/>
</dbReference>
<dbReference type="CDD" id="cd06558">
    <property type="entry name" value="crotonase-like"/>
    <property type="match status" value="1"/>
</dbReference>
<evidence type="ECO:0000256" key="1">
    <source>
        <dbReference type="ARBA" id="ARBA00005254"/>
    </source>
</evidence>
<comment type="similarity">
    <text evidence="1">Belongs to the enoyl-CoA hydratase/isomerase family.</text>
</comment>
<dbReference type="Gene3D" id="1.10.12.10">
    <property type="entry name" value="Lyase 2-enoyl-coa Hydratase, Chain A, domain 2"/>
    <property type="match status" value="1"/>
</dbReference>
<comment type="caution">
    <text evidence="2">The sequence shown here is derived from an EMBL/GenBank/DDBJ whole genome shotgun (WGS) entry which is preliminary data.</text>
</comment>
<dbReference type="PANTHER" id="PTHR43459:SF1">
    <property type="entry name" value="EG:BACN32G11.4 PROTEIN"/>
    <property type="match status" value="1"/>
</dbReference>
<protein>
    <submittedName>
        <fullName evidence="2">Enoyl-CoA hydratase-related protein</fullName>
    </submittedName>
</protein>
<keyword evidence="3" id="KW-1185">Reference proteome</keyword>
<proteinExistence type="inferred from homology"/>
<dbReference type="RefSeq" id="WP_322467949.1">
    <property type="nucleotide sequence ID" value="NZ_JAXOJX010000072.1"/>
</dbReference>
<dbReference type="InterPro" id="IPR029045">
    <property type="entry name" value="ClpP/crotonase-like_dom_sf"/>
</dbReference>